<feature type="compositionally biased region" description="Polar residues" evidence="1">
    <location>
        <begin position="41"/>
        <end position="60"/>
    </location>
</feature>
<reference evidence="2 3" key="1">
    <citation type="submission" date="2016-07" db="EMBL/GenBank/DDBJ databases">
        <title>Pervasive Adenine N6-methylation of Active Genes in Fungi.</title>
        <authorList>
            <consortium name="DOE Joint Genome Institute"/>
            <person name="Mondo S.J."/>
            <person name="Dannebaum R.O."/>
            <person name="Kuo R.C."/>
            <person name="Labutti K."/>
            <person name="Haridas S."/>
            <person name="Kuo A."/>
            <person name="Salamov A."/>
            <person name="Ahrendt S.R."/>
            <person name="Lipzen A."/>
            <person name="Sullivan W."/>
            <person name="Andreopoulos W.B."/>
            <person name="Clum A."/>
            <person name="Lindquist E."/>
            <person name="Daum C."/>
            <person name="Ramamoorthy G.K."/>
            <person name="Gryganskyi A."/>
            <person name="Culley D."/>
            <person name="Magnuson J.K."/>
            <person name="James T.Y."/>
            <person name="O'Malley M.A."/>
            <person name="Stajich J.E."/>
            <person name="Spatafora J.W."/>
            <person name="Visel A."/>
            <person name="Grigoriev I.V."/>
        </authorList>
    </citation>
    <scope>NUCLEOTIDE SEQUENCE [LARGE SCALE GENOMIC DNA]</scope>
    <source>
        <strain evidence="2 3">PL171</strain>
    </source>
</reference>
<feature type="compositionally biased region" description="Acidic residues" evidence="1">
    <location>
        <begin position="102"/>
        <end position="115"/>
    </location>
</feature>
<gene>
    <name evidence="2" type="ORF">BCR44DRAFT_47140</name>
</gene>
<accession>A0A1Y2HD10</accession>
<evidence type="ECO:0000313" key="3">
    <source>
        <dbReference type="Proteomes" id="UP000193411"/>
    </source>
</evidence>
<feature type="region of interest" description="Disordered" evidence="1">
    <location>
        <begin position="238"/>
        <end position="266"/>
    </location>
</feature>
<feature type="region of interest" description="Disordered" evidence="1">
    <location>
        <begin position="1"/>
        <end position="82"/>
    </location>
</feature>
<sequence>MRPDAHKQKASRRYQATHDMTAGGGRGGSTPKRGRGGSSSLPTTTSARRAQQQETSAQENDAQDNPFAEELESDQSKASAFWTRRRVVDNSFRFEGDLPATSDDDADADADADENVPDRGQDAGAKAAKLLAERIARTEQRSRTDAGAFKFKDEEAWDQARESAGGPNADLDAVAMLDLNQLDTCLASVPLATRIPAVTAFIANAKTASPVKVSAFSKRSGFTFQVSLSLSVKNPRFKGAAQPAPAQGSHVANPTQITPADKKPAEVSKVASMEAWLDDFLDD</sequence>
<dbReference type="EMBL" id="MCFL01000046">
    <property type="protein sequence ID" value="ORZ32477.1"/>
    <property type="molecule type" value="Genomic_DNA"/>
</dbReference>
<evidence type="ECO:0000256" key="1">
    <source>
        <dbReference type="SAM" id="MobiDB-lite"/>
    </source>
</evidence>
<feature type="region of interest" description="Disordered" evidence="1">
    <location>
        <begin position="95"/>
        <end position="124"/>
    </location>
</feature>
<organism evidence="2 3">
    <name type="scientific">Catenaria anguillulae PL171</name>
    <dbReference type="NCBI Taxonomy" id="765915"/>
    <lineage>
        <taxon>Eukaryota</taxon>
        <taxon>Fungi</taxon>
        <taxon>Fungi incertae sedis</taxon>
        <taxon>Blastocladiomycota</taxon>
        <taxon>Blastocladiomycetes</taxon>
        <taxon>Blastocladiales</taxon>
        <taxon>Catenariaceae</taxon>
        <taxon>Catenaria</taxon>
    </lineage>
</organism>
<comment type="caution">
    <text evidence="2">The sequence shown here is derived from an EMBL/GenBank/DDBJ whole genome shotgun (WGS) entry which is preliminary data.</text>
</comment>
<keyword evidence="3" id="KW-1185">Reference proteome</keyword>
<protein>
    <submittedName>
        <fullName evidence="2">Uncharacterized protein</fullName>
    </submittedName>
</protein>
<dbReference type="Proteomes" id="UP000193411">
    <property type="component" value="Unassembled WGS sequence"/>
</dbReference>
<name>A0A1Y2HD10_9FUNG</name>
<dbReference type="OrthoDB" id="10668430at2759"/>
<dbReference type="AlphaFoldDB" id="A0A1Y2HD10"/>
<proteinExistence type="predicted"/>
<evidence type="ECO:0000313" key="2">
    <source>
        <dbReference type="EMBL" id="ORZ32477.1"/>
    </source>
</evidence>